<feature type="transmembrane region" description="Helical" evidence="7">
    <location>
        <begin position="6"/>
        <end position="23"/>
    </location>
</feature>
<dbReference type="OrthoDB" id="440755at2759"/>
<feature type="transmembrane region" description="Helical" evidence="7">
    <location>
        <begin position="165"/>
        <end position="183"/>
    </location>
</feature>
<organism evidence="9 10">
    <name type="scientific">Hericium alpestre</name>
    <dbReference type="NCBI Taxonomy" id="135208"/>
    <lineage>
        <taxon>Eukaryota</taxon>
        <taxon>Fungi</taxon>
        <taxon>Dikarya</taxon>
        <taxon>Basidiomycota</taxon>
        <taxon>Agaricomycotina</taxon>
        <taxon>Agaricomycetes</taxon>
        <taxon>Russulales</taxon>
        <taxon>Hericiaceae</taxon>
        <taxon>Hericium</taxon>
    </lineage>
</organism>
<comment type="caution">
    <text evidence="9">The sequence shown here is derived from an EMBL/GenBank/DDBJ whole genome shotgun (WGS) entry which is preliminary data.</text>
</comment>
<accession>A0A4Y9ZSA3</accession>
<dbReference type="Proteomes" id="UP000298061">
    <property type="component" value="Unassembled WGS sequence"/>
</dbReference>
<name>A0A4Y9ZSA3_9AGAM</name>
<feature type="transmembrane region" description="Helical" evidence="7">
    <location>
        <begin position="257"/>
        <end position="281"/>
    </location>
</feature>
<evidence type="ECO:0000256" key="7">
    <source>
        <dbReference type="SAM" id="Phobius"/>
    </source>
</evidence>
<feature type="transmembrane region" description="Helical" evidence="7">
    <location>
        <begin position="229"/>
        <end position="251"/>
    </location>
</feature>
<gene>
    <name evidence="9" type="ORF">EWM64_g7089</name>
</gene>
<keyword evidence="3 7" id="KW-0812">Transmembrane</keyword>
<keyword evidence="4 7" id="KW-1133">Transmembrane helix</keyword>
<evidence type="ECO:0000256" key="3">
    <source>
        <dbReference type="ARBA" id="ARBA00022692"/>
    </source>
</evidence>
<reference evidence="9 10" key="1">
    <citation type="submission" date="2019-02" db="EMBL/GenBank/DDBJ databases">
        <title>Genome sequencing of the rare red list fungi Hericium alpestre (H. flagellum).</title>
        <authorList>
            <person name="Buettner E."/>
            <person name="Kellner H."/>
        </authorList>
    </citation>
    <scope>NUCLEOTIDE SEQUENCE [LARGE SCALE GENOMIC DNA]</scope>
    <source>
        <strain evidence="9 10">DSM 108284</strain>
    </source>
</reference>
<dbReference type="SUPFAM" id="SSF103473">
    <property type="entry name" value="MFS general substrate transporter"/>
    <property type="match status" value="2"/>
</dbReference>
<feature type="transmembrane region" description="Helical" evidence="7">
    <location>
        <begin position="293"/>
        <end position="311"/>
    </location>
</feature>
<dbReference type="STRING" id="135208.A0A4Y9ZSA3"/>
<feature type="transmembrane region" description="Helical" evidence="7">
    <location>
        <begin position="125"/>
        <end position="145"/>
    </location>
</feature>
<dbReference type="PANTHER" id="PTHR42718">
    <property type="entry name" value="MAJOR FACILITATOR SUPERFAMILY MULTIDRUG TRANSPORTER MFSC"/>
    <property type="match status" value="1"/>
</dbReference>
<evidence type="ECO:0000256" key="1">
    <source>
        <dbReference type="ARBA" id="ARBA00004141"/>
    </source>
</evidence>
<dbReference type="PROSITE" id="PS50850">
    <property type="entry name" value="MFS"/>
    <property type="match status" value="1"/>
</dbReference>
<dbReference type="Pfam" id="PF07690">
    <property type="entry name" value="MFS_1"/>
    <property type="match status" value="1"/>
</dbReference>
<keyword evidence="10" id="KW-1185">Reference proteome</keyword>
<evidence type="ECO:0000259" key="8">
    <source>
        <dbReference type="PROSITE" id="PS50850"/>
    </source>
</evidence>
<evidence type="ECO:0000256" key="4">
    <source>
        <dbReference type="ARBA" id="ARBA00022989"/>
    </source>
</evidence>
<dbReference type="EMBL" id="SFCI01001050">
    <property type="protein sequence ID" value="TFY76923.1"/>
    <property type="molecule type" value="Genomic_DNA"/>
</dbReference>
<feature type="transmembrane region" description="Helical" evidence="7">
    <location>
        <begin position="323"/>
        <end position="345"/>
    </location>
</feature>
<evidence type="ECO:0000256" key="5">
    <source>
        <dbReference type="ARBA" id="ARBA00023136"/>
    </source>
</evidence>
<keyword evidence="5 7" id="KW-0472">Membrane</keyword>
<dbReference type="InterPro" id="IPR036259">
    <property type="entry name" value="MFS_trans_sf"/>
</dbReference>
<dbReference type="InterPro" id="IPR011701">
    <property type="entry name" value="MFS"/>
</dbReference>
<evidence type="ECO:0000313" key="9">
    <source>
        <dbReference type="EMBL" id="TFY76923.1"/>
    </source>
</evidence>
<feature type="compositionally biased region" description="Basic and acidic residues" evidence="6">
    <location>
        <begin position="434"/>
        <end position="443"/>
    </location>
</feature>
<feature type="transmembrane region" description="Helical" evidence="7">
    <location>
        <begin position="35"/>
        <end position="55"/>
    </location>
</feature>
<comment type="subcellular location">
    <subcellularLocation>
        <location evidence="1">Membrane</location>
        <topology evidence="1">Multi-pass membrane protein</topology>
    </subcellularLocation>
</comment>
<proteinExistence type="predicted"/>
<sequence>MNPSEATWIMSAYSLTFAAFLLISGKISDVYSPKYAFITGVACLGLVCLCAGFCTTKIPVIVLRALSGIAGAMTIPSALSLIVTIFPSHLEQSRAFGAFGGCGAIGNVSGYVIGGVFVEFASWHWIFWLVTIVALPIAAMSLFLIPTQSRREIDDLPQMVRFRRLDVIAALILFIFAVISGSTDGWATAIVLAPLFISVAMLVGFFVYETRIPVECAAVPPHTWFYPNFSVVFCASLLPFLWWATIGLLFISLWQEVYHQSAISSAIHLIPISVGAFLTSFTGPLSRKLSPKWIIMFGQALVMVANILLNFADGFDKYWSRDFPAFVLGTAGAQIMYTHTNVAIFRTTPPSVAGTVGAIYNGALQLGSAVGLAAVTSIQNSVDERHGGVNSSYAGRRAAYWFVFATACVEMAAMAWFYDVSAEKEGGIEQLEEDEKRCGDSKEGMQGAGALEMGTKE</sequence>
<dbReference type="InterPro" id="IPR020846">
    <property type="entry name" value="MFS_dom"/>
</dbReference>
<evidence type="ECO:0000256" key="6">
    <source>
        <dbReference type="SAM" id="MobiDB-lite"/>
    </source>
</evidence>
<dbReference type="Gene3D" id="1.20.1250.20">
    <property type="entry name" value="MFS general substrate transporter like domains"/>
    <property type="match status" value="2"/>
</dbReference>
<evidence type="ECO:0000313" key="10">
    <source>
        <dbReference type="Proteomes" id="UP000298061"/>
    </source>
</evidence>
<feature type="transmembrane region" description="Helical" evidence="7">
    <location>
        <begin position="357"/>
        <end position="378"/>
    </location>
</feature>
<feature type="transmembrane region" description="Helical" evidence="7">
    <location>
        <begin position="189"/>
        <end position="208"/>
    </location>
</feature>
<dbReference type="GO" id="GO:0016020">
    <property type="term" value="C:membrane"/>
    <property type="evidence" value="ECO:0007669"/>
    <property type="project" value="UniProtKB-SubCell"/>
</dbReference>
<protein>
    <recommendedName>
        <fullName evidence="8">Major facilitator superfamily (MFS) profile domain-containing protein</fullName>
    </recommendedName>
</protein>
<feature type="transmembrane region" description="Helical" evidence="7">
    <location>
        <begin position="95"/>
        <end position="113"/>
    </location>
</feature>
<keyword evidence="2" id="KW-0813">Transport</keyword>
<dbReference type="AlphaFoldDB" id="A0A4Y9ZSA3"/>
<evidence type="ECO:0000256" key="2">
    <source>
        <dbReference type="ARBA" id="ARBA00022448"/>
    </source>
</evidence>
<feature type="transmembrane region" description="Helical" evidence="7">
    <location>
        <begin position="398"/>
        <end position="418"/>
    </location>
</feature>
<feature type="domain" description="Major facilitator superfamily (MFS) profile" evidence="8">
    <location>
        <begin position="1"/>
        <end position="423"/>
    </location>
</feature>
<feature type="transmembrane region" description="Helical" evidence="7">
    <location>
        <begin position="61"/>
        <end position="83"/>
    </location>
</feature>
<dbReference type="GO" id="GO:0022857">
    <property type="term" value="F:transmembrane transporter activity"/>
    <property type="evidence" value="ECO:0007669"/>
    <property type="project" value="InterPro"/>
</dbReference>
<feature type="region of interest" description="Disordered" evidence="6">
    <location>
        <begin position="429"/>
        <end position="457"/>
    </location>
</feature>
<dbReference type="PANTHER" id="PTHR42718:SF9">
    <property type="entry name" value="MAJOR FACILITATOR SUPERFAMILY MULTIDRUG TRANSPORTER MFSC"/>
    <property type="match status" value="1"/>
</dbReference>